<evidence type="ECO:0000313" key="1">
    <source>
        <dbReference type="EMBL" id="MCS3709759.1"/>
    </source>
</evidence>
<protein>
    <submittedName>
        <fullName evidence="1">RNA-binding Zn-ribbon protein involved in translation (DUF1610 family)</fullName>
    </submittedName>
</protein>
<dbReference type="AlphaFoldDB" id="A0A9X2Q1G0"/>
<reference evidence="1" key="1">
    <citation type="submission" date="2022-08" db="EMBL/GenBank/DDBJ databases">
        <title>Genomic Encyclopedia of Type Strains, Phase V (KMG-V): Genome sequencing to study the core and pangenomes of soil and plant-associated prokaryotes.</title>
        <authorList>
            <person name="Whitman W."/>
        </authorList>
    </citation>
    <scope>NUCLEOTIDE SEQUENCE</scope>
    <source>
        <strain evidence="1">SP3049</strain>
    </source>
</reference>
<evidence type="ECO:0000313" key="2">
    <source>
        <dbReference type="Proteomes" id="UP001155057"/>
    </source>
</evidence>
<sequence length="188" mass="20651">MNHKTLISRPKGAPTPIFLLGLRLKRRRRERWDIWTSSSGPAPDTESGAVIEKVSGAFSDGREASARVVATDHNPYLEVVLFGSDGSAVKGADFLTCPKDTVPIEVEGRQYRVGLLAVDTDGQAPTKENPYRDTARYECDSCGHESWRAFLPAAKDLRQRIAPGGTYTDRECPECGALMYPAPQAKLE</sequence>
<dbReference type="Proteomes" id="UP001155057">
    <property type="component" value="Unassembled WGS sequence"/>
</dbReference>
<gene>
    <name evidence="1" type="ORF">GGP61_001363</name>
</gene>
<proteinExistence type="predicted"/>
<comment type="caution">
    <text evidence="1">The sequence shown here is derived from an EMBL/GenBank/DDBJ whole genome shotgun (WGS) entry which is preliminary data.</text>
</comment>
<accession>A0A9X2Q1G0</accession>
<name>A0A9X2Q1G0_9BACT</name>
<dbReference type="EMBL" id="JANUAE010000004">
    <property type="protein sequence ID" value="MCS3709759.1"/>
    <property type="molecule type" value="Genomic_DNA"/>
</dbReference>
<organism evidence="1 2">
    <name type="scientific">Salinibacter ruber</name>
    <dbReference type="NCBI Taxonomy" id="146919"/>
    <lineage>
        <taxon>Bacteria</taxon>
        <taxon>Pseudomonadati</taxon>
        <taxon>Rhodothermota</taxon>
        <taxon>Rhodothermia</taxon>
        <taxon>Rhodothermales</taxon>
        <taxon>Salinibacteraceae</taxon>
        <taxon>Salinibacter</taxon>
    </lineage>
</organism>